<organism evidence="1 2">
    <name type="scientific">Flavobacterium tibetense</name>
    <dbReference type="NCBI Taxonomy" id="2233533"/>
    <lineage>
        <taxon>Bacteria</taxon>
        <taxon>Pseudomonadati</taxon>
        <taxon>Bacteroidota</taxon>
        <taxon>Flavobacteriia</taxon>
        <taxon>Flavobacteriales</taxon>
        <taxon>Flavobacteriaceae</taxon>
        <taxon>Flavobacterium</taxon>
    </lineage>
</organism>
<evidence type="ECO:0008006" key="3">
    <source>
        <dbReference type="Google" id="ProtNLM"/>
    </source>
</evidence>
<gene>
    <name evidence="1" type="ORF">DPN68_10915</name>
</gene>
<evidence type="ECO:0000313" key="1">
    <source>
        <dbReference type="EMBL" id="RBA27698.1"/>
    </source>
</evidence>
<dbReference type="RefSeq" id="WP_113989687.1">
    <property type="nucleotide sequence ID" value="NZ_QLST01000014.1"/>
</dbReference>
<dbReference type="Proteomes" id="UP000253319">
    <property type="component" value="Unassembled WGS sequence"/>
</dbReference>
<reference evidence="1 2" key="1">
    <citation type="submission" date="2018-06" db="EMBL/GenBank/DDBJ databases">
        <title>Flavobacterium tibetense sp. nov., isolated from a wetland YonghuCo on Tibetan Plateau.</title>
        <authorList>
            <person name="Xing P."/>
            <person name="Phurbu D."/>
            <person name="Lu H."/>
        </authorList>
    </citation>
    <scope>NUCLEOTIDE SEQUENCE [LARGE SCALE GENOMIC DNA]</scope>
    <source>
        <strain evidence="1 2">YH5</strain>
    </source>
</reference>
<accession>A0A365NZM2</accession>
<evidence type="ECO:0000313" key="2">
    <source>
        <dbReference type="Proteomes" id="UP000253319"/>
    </source>
</evidence>
<sequence>MNTLELKNILKFKIDSINDKKFLEALTVLIESKTNPIIMLSEEQKNSLEASRNEYLMGNFENNNVVNEEMEKWLKE</sequence>
<name>A0A365NZM2_9FLAO</name>
<proteinExistence type="predicted"/>
<comment type="caution">
    <text evidence="1">The sequence shown here is derived from an EMBL/GenBank/DDBJ whole genome shotgun (WGS) entry which is preliminary data.</text>
</comment>
<dbReference type="EMBL" id="QLST01000014">
    <property type="protein sequence ID" value="RBA27698.1"/>
    <property type="molecule type" value="Genomic_DNA"/>
</dbReference>
<keyword evidence="2" id="KW-1185">Reference proteome</keyword>
<dbReference type="OrthoDB" id="1122566at2"/>
<dbReference type="AlphaFoldDB" id="A0A365NZM2"/>
<protein>
    <recommendedName>
        <fullName evidence="3">Addiction module protein</fullName>
    </recommendedName>
</protein>